<gene>
    <name evidence="1" type="ORF">DERP_005967</name>
</gene>
<sequence length="275" mass="29008">MKKNSISPPLFTTATTKTEFVEKIFPKLLELPNAAAKPSDVAKSPAAVVVLADDDVEAVVVADVILNEFKISANGLLAAIADDDDVSNENRSAFVVDDFSPPPPPPSINKSIISNFSSSSIAFLTVVCSSAAAKCCSIASNKLLGALVKSGISPRSIPAISATLRNSATLFIRQANKRIRSLNNKKNAALITLFVKSLALQSNSNNVSICVCNTVTNALNTTIQLDCCVRSINKFANCGIDTFGSSVHCNKSFIKSFISAIISSVVALQTTRAKP</sequence>
<dbReference type="Proteomes" id="UP000887458">
    <property type="component" value="Unassembled WGS sequence"/>
</dbReference>
<accession>A0ABQ8JRY5</accession>
<comment type="caution">
    <text evidence="1">The sequence shown here is derived from an EMBL/GenBank/DDBJ whole genome shotgun (WGS) entry which is preliminary data.</text>
</comment>
<protein>
    <submittedName>
        <fullName evidence="1">Uncharacterized protein</fullName>
    </submittedName>
</protein>
<proteinExistence type="predicted"/>
<organism evidence="1 2">
    <name type="scientific">Dermatophagoides pteronyssinus</name>
    <name type="common">European house dust mite</name>
    <dbReference type="NCBI Taxonomy" id="6956"/>
    <lineage>
        <taxon>Eukaryota</taxon>
        <taxon>Metazoa</taxon>
        <taxon>Ecdysozoa</taxon>
        <taxon>Arthropoda</taxon>
        <taxon>Chelicerata</taxon>
        <taxon>Arachnida</taxon>
        <taxon>Acari</taxon>
        <taxon>Acariformes</taxon>
        <taxon>Sarcoptiformes</taxon>
        <taxon>Astigmata</taxon>
        <taxon>Psoroptidia</taxon>
        <taxon>Analgoidea</taxon>
        <taxon>Pyroglyphidae</taxon>
        <taxon>Dermatophagoidinae</taxon>
        <taxon>Dermatophagoides</taxon>
    </lineage>
</organism>
<reference evidence="1 2" key="1">
    <citation type="journal article" date="2018" name="J. Allergy Clin. Immunol.">
        <title>High-quality assembly of Dermatophagoides pteronyssinus genome and transcriptome reveals a wide range of novel allergens.</title>
        <authorList>
            <person name="Liu X.Y."/>
            <person name="Yang K.Y."/>
            <person name="Wang M.Q."/>
            <person name="Kwok J.S."/>
            <person name="Zeng X."/>
            <person name="Yang Z."/>
            <person name="Xiao X.J."/>
            <person name="Lau C.P."/>
            <person name="Li Y."/>
            <person name="Huang Z.M."/>
            <person name="Ba J.G."/>
            <person name="Yim A.K."/>
            <person name="Ouyang C.Y."/>
            <person name="Ngai S.M."/>
            <person name="Chan T.F."/>
            <person name="Leung E.L."/>
            <person name="Liu L."/>
            <person name="Liu Z.G."/>
            <person name="Tsui S.K."/>
        </authorList>
    </citation>
    <scope>NUCLEOTIDE SEQUENCE [LARGE SCALE GENOMIC DNA]</scope>
    <source>
        <strain evidence="1">Derp</strain>
    </source>
</reference>
<reference evidence="1 2" key="2">
    <citation type="journal article" date="2022" name="Mol. Biol. Evol.">
        <title>Comparative Genomics Reveals Insights into the Divergent Evolution of Astigmatic Mites and Household Pest Adaptations.</title>
        <authorList>
            <person name="Xiong Q."/>
            <person name="Wan A.T."/>
            <person name="Liu X."/>
            <person name="Fung C.S."/>
            <person name="Xiao X."/>
            <person name="Malainual N."/>
            <person name="Hou J."/>
            <person name="Wang L."/>
            <person name="Wang M."/>
            <person name="Yang K.Y."/>
            <person name="Cui Y."/>
            <person name="Leung E.L."/>
            <person name="Nong W."/>
            <person name="Shin S.K."/>
            <person name="Au S.W."/>
            <person name="Jeong K.Y."/>
            <person name="Chew F.T."/>
            <person name="Hui J.H."/>
            <person name="Leung T.F."/>
            <person name="Tungtrongchitr A."/>
            <person name="Zhong N."/>
            <person name="Liu Z."/>
            <person name="Tsui S.K."/>
        </authorList>
    </citation>
    <scope>NUCLEOTIDE SEQUENCE [LARGE SCALE GENOMIC DNA]</scope>
    <source>
        <strain evidence="1">Derp</strain>
    </source>
</reference>
<keyword evidence="2" id="KW-1185">Reference proteome</keyword>
<dbReference type="EMBL" id="NJHN03000018">
    <property type="protein sequence ID" value="KAH9425362.1"/>
    <property type="molecule type" value="Genomic_DNA"/>
</dbReference>
<name>A0ABQ8JRY5_DERPT</name>
<evidence type="ECO:0000313" key="1">
    <source>
        <dbReference type="EMBL" id="KAH9425362.1"/>
    </source>
</evidence>
<evidence type="ECO:0000313" key="2">
    <source>
        <dbReference type="Proteomes" id="UP000887458"/>
    </source>
</evidence>